<dbReference type="RefSeq" id="WP_311365305.1">
    <property type="nucleotide sequence ID" value="NZ_JAVRIC010000015.1"/>
</dbReference>
<evidence type="ECO:0000259" key="4">
    <source>
        <dbReference type="Pfam" id="PF01593"/>
    </source>
</evidence>
<comment type="subunit">
    <text evidence="2">Interacts with COX5B; this interaction may contribute to localize PYROXD2 to the inner face of the inner mitochondrial membrane.</text>
</comment>
<evidence type="ECO:0000256" key="1">
    <source>
        <dbReference type="ARBA" id="ARBA00037217"/>
    </source>
</evidence>
<organism evidence="5 6">
    <name type="scientific">Banduia mediterranea</name>
    <dbReference type="NCBI Taxonomy" id="3075609"/>
    <lineage>
        <taxon>Bacteria</taxon>
        <taxon>Pseudomonadati</taxon>
        <taxon>Pseudomonadota</taxon>
        <taxon>Gammaproteobacteria</taxon>
        <taxon>Nevskiales</taxon>
        <taxon>Algiphilaceae</taxon>
        <taxon>Banduia</taxon>
    </lineage>
</organism>
<dbReference type="Pfam" id="PF01593">
    <property type="entry name" value="Amino_oxidase"/>
    <property type="match status" value="1"/>
</dbReference>
<dbReference type="Proteomes" id="UP001254608">
    <property type="component" value="Unassembled WGS sequence"/>
</dbReference>
<feature type="domain" description="Amine oxidase" evidence="4">
    <location>
        <begin position="17"/>
        <end position="331"/>
    </location>
</feature>
<dbReference type="PANTHER" id="PTHR10668:SF103">
    <property type="entry name" value="PYRIDINE NUCLEOTIDE-DISULFIDE OXIDOREDUCTASE DOMAIN-CONTAINING PROTEIN 2"/>
    <property type="match status" value="1"/>
</dbReference>
<accession>A0ABU2WJ60</accession>
<comment type="function">
    <text evidence="1">Probable oxidoreductase that may play a role as regulator of mitochondrial function.</text>
</comment>
<proteinExistence type="predicted"/>
<reference evidence="5 6" key="1">
    <citation type="submission" date="2023-09" db="EMBL/GenBank/DDBJ databases">
        <authorList>
            <person name="Rey-Velasco X."/>
        </authorList>
    </citation>
    <scope>NUCLEOTIDE SEQUENCE [LARGE SCALE GENOMIC DNA]</scope>
    <source>
        <strain evidence="5 6">W345</strain>
    </source>
</reference>
<dbReference type="SUPFAM" id="SSF51905">
    <property type="entry name" value="FAD/NAD(P)-binding domain"/>
    <property type="match status" value="1"/>
</dbReference>
<sequence>MPQPDCDALIIGGGHNGLVCAAYLAAAGLKVRVLERRGVVGGAAVTEEFHPGFRNSVASYTVSLLDPKVIRDLELAVHGLRIVERRLSNFLPTADGRYLKIGAGKTAHEVARFSARDAARLPDYAERLDRIADLLRELVLQRPPNVVAGSWRAALPELLRAARLGGRLRRLNQDQRRELLRLFSISAGDYLDGWFESDPIKAAFGFDGIVGNYASPYSPGSAYVLLHHVFGEVNGNKGAWGHAIGGMGAITQAMAKSAQARGATILVNSAVREVLVENGRAVGAVTEQGAVLRAPIVISNLNPKLLFQRLIDPAVLPAEFRERIAQWRCGSGTFRMNVALSELPDFRCLPGRELAEHHTAGIILAPDLRYMEQAYFDARTHGWARRPVVEMLIPSTLDDSLAPPGQHVASLFCQHFAPELPDGSSWDQHRETVADLIVDTVTAQAPNFKASVLGRQVMSPLDLERTFGLIGGDIFHGALSLDQMFSARPMLGYADYRSPISGLYQCGSGTHPGGGVTGAPGHNAAAEIIKDLRGGVFRRR</sequence>
<evidence type="ECO:0000256" key="3">
    <source>
        <dbReference type="ARBA" id="ARBA00040298"/>
    </source>
</evidence>
<name>A0ABU2WJ60_9GAMM</name>
<evidence type="ECO:0000256" key="2">
    <source>
        <dbReference type="ARBA" id="ARBA00038825"/>
    </source>
</evidence>
<dbReference type="InterPro" id="IPR002937">
    <property type="entry name" value="Amino_oxidase"/>
</dbReference>
<dbReference type="InterPro" id="IPR036188">
    <property type="entry name" value="FAD/NAD-bd_sf"/>
</dbReference>
<dbReference type="PANTHER" id="PTHR10668">
    <property type="entry name" value="PHYTOENE DEHYDROGENASE"/>
    <property type="match status" value="1"/>
</dbReference>
<protein>
    <recommendedName>
        <fullName evidence="3">Pyridine nucleotide-disulfide oxidoreductase domain-containing protein 2</fullName>
    </recommendedName>
</protein>
<gene>
    <name evidence="5" type="ORF">RM530_11140</name>
</gene>
<dbReference type="Gene3D" id="3.50.50.60">
    <property type="entry name" value="FAD/NAD(P)-binding domain"/>
    <property type="match status" value="2"/>
</dbReference>
<comment type="caution">
    <text evidence="5">The sequence shown here is derived from an EMBL/GenBank/DDBJ whole genome shotgun (WGS) entry which is preliminary data.</text>
</comment>
<keyword evidence="6" id="KW-1185">Reference proteome</keyword>
<evidence type="ECO:0000313" key="6">
    <source>
        <dbReference type="Proteomes" id="UP001254608"/>
    </source>
</evidence>
<dbReference type="EMBL" id="JAVRIC010000015">
    <property type="protein sequence ID" value="MDT0497912.1"/>
    <property type="molecule type" value="Genomic_DNA"/>
</dbReference>
<evidence type="ECO:0000313" key="5">
    <source>
        <dbReference type="EMBL" id="MDT0497912.1"/>
    </source>
</evidence>